<dbReference type="SUPFAM" id="SSF53067">
    <property type="entry name" value="Actin-like ATPase domain"/>
    <property type="match status" value="2"/>
</dbReference>
<dbReference type="EMBL" id="CP046314">
    <property type="protein sequence ID" value="QGS09256.1"/>
    <property type="molecule type" value="Genomic_DNA"/>
</dbReference>
<comment type="similarity">
    <text evidence="1">Belongs to the heat shock protein 70 family.</text>
</comment>
<dbReference type="InterPro" id="IPR018181">
    <property type="entry name" value="Heat_shock_70_CS"/>
</dbReference>
<keyword evidence="4" id="KW-0346">Stress response</keyword>
<dbReference type="Pfam" id="PF14450">
    <property type="entry name" value="FtsA"/>
    <property type="match status" value="1"/>
</dbReference>
<keyword evidence="11" id="KW-1185">Reference proteome</keyword>
<evidence type="ECO:0000313" key="10">
    <source>
        <dbReference type="EMBL" id="QGS09256.1"/>
    </source>
</evidence>
<dbReference type="Pfam" id="PF02491">
    <property type="entry name" value="SHS2_FTSA"/>
    <property type="match status" value="1"/>
</dbReference>
<comment type="subcellular location">
    <subcellularLocation>
        <location evidence="7">Cell membrane</location>
        <topology evidence="7">Peripheral membrane protein</topology>
        <orientation evidence="7">Cytoplasmic side</orientation>
    </subcellularLocation>
    <text evidence="7">Localizes to the Z ring in an FtsZ-dependent manner. Targeted to the membrane through a conserved C-terminal amphipathic helix.</text>
</comment>
<protein>
    <recommendedName>
        <fullName evidence="7 8">Cell division protein FtsA</fullName>
    </recommendedName>
</protein>
<evidence type="ECO:0000256" key="8">
    <source>
        <dbReference type="PIRNR" id="PIRNR003101"/>
    </source>
</evidence>
<name>A0AAP9HE17_9BACL</name>
<dbReference type="AlphaFoldDB" id="A0AAP9HE17"/>
<evidence type="ECO:0000313" key="11">
    <source>
        <dbReference type="Proteomes" id="UP000425411"/>
    </source>
</evidence>
<evidence type="ECO:0000256" key="5">
    <source>
        <dbReference type="ARBA" id="ARBA00023136"/>
    </source>
</evidence>
<organism evidence="10 11">
    <name type="scientific">Gemella morbillorum</name>
    <dbReference type="NCBI Taxonomy" id="29391"/>
    <lineage>
        <taxon>Bacteria</taxon>
        <taxon>Bacillati</taxon>
        <taxon>Bacillota</taxon>
        <taxon>Bacilli</taxon>
        <taxon>Bacillales</taxon>
        <taxon>Gemellaceae</taxon>
        <taxon>Gemella</taxon>
    </lineage>
</organism>
<evidence type="ECO:0000256" key="3">
    <source>
        <dbReference type="ARBA" id="ARBA00022618"/>
    </source>
</evidence>
<dbReference type="PROSITE" id="PS01036">
    <property type="entry name" value="HSP70_3"/>
    <property type="match status" value="1"/>
</dbReference>
<dbReference type="InterPro" id="IPR003494">
    <property type="entry name" value="SHS2_FtsA"/>
</dbReference>
<gene>
    <name evidence="7 10" type="primary">ftsA</name>
    <name evidence="10" type="ORF">FOC49_04905</name>
</gene>
<dbReference type="Gene3D" id="3.30.420.40">
    <property type="match status" value="2"/>
</dbReference>
<proteinExistence type="inferred from homology"/>
<dbReference type="HAMAP" id="MF_02033">
    <property type="entry name" value="FtsA"/>
    <property type="match status" value="1"/>
</dbReference>
<comment type="function">
    <text evidence="7 8">Cell division protein that is involved in the assembly of the Z ring. May serve as a membrane anchor for the Z ring.</text>
</comment>
<comment type="subunit">
    <text evidence="7">Self-interacts. Interacts with FtsZ.</text>
</comment>
<dbReference type="PANTHER" id="PTHR32432">
    <property type="entry name" value="CELL DIVISION PROTEIN FTSA-RELATED"/>
    <property type="match status" value="1"/>
</dbReference>
<evidence type="ECO:0000256" key="4">
    <source>
        <dbReference type="ARBA" id="ARBA00023016"/>
    </source>
</evidence>
<dbReference type="GO" id="GO:0032153">
    <property type="term" value="C:cell division site"/>
    <property type="evidence" value="ECO:0007669"/>
    <property type="project" value="UniProtKB-UniRule"/>
</dbReference>
<sequence length="459" mass="51628">MSSQLYTSIDLGSSSIKVIIADVVYEKLNILGVGIVKTTSIKRGNIIDVESASRDIQKAIDIAKSEANKDIRSVYVAVPSIHTHIKKSVAEIKFDTKHDIDGRDIEEVIEEAKILPLPREREVVQVIPDYYRLDDIENIRKPKGMTVHNTFEITGNRVLTSKTHLHTIYKCIENLRLDCNETFCTSHALGELLLNEEEKDYGSVVIDIGAGLTTVSYFEDGILQLSQSIELAGEDITRMISDVLNVPMKRAEEIKLTQGHAFYDMASPQVIIELDNLEPNEEPYTQKELADYIEEIVEEIILRSFDVLRKAGINRVKGNVVLTGGTTQMPGVLELAKDMLRKMNVRIGSPKIIGANSPELSVVVGALTSSYRMESLLGYQVTEDVPIIKNTNSTFENISTVEEIAIPTPTAESLITDDKNIEHDEENDYYEEDVNNKEENEKEQNFFSKLSKMYNSFFE</sequence>
<dbReference type="InterPro" id="IPR050696">
    <property type="entry name" value="FtsA/MreB"/>
</dbReference>
<comment type="similarity">
    <text evidence="7 8">Belongs to the FtsA/MreB family.</text>
</comment>
<keyword evidence="6 7" id="KW-0131">Cell cycle</keyword>
<evidence type="ECO:0000256" key="1">
    <source>
        <dbReference type="ARBA" id="ARBA00007381"/>
    </source>
</evidence>
<dbReference type="GO" id="GO:0043093">
    <property type="term" value="P:FtsZ-dependent cytokinesis"/>
    <property type="evidence" value="ECO:0007669"/>
    <property type="project" value="UniProtKB-UniRule"/>
</dbReference>
<keyword evidence="3 7" id="KW-0132">Cell division</keyword>
<keyword evidence="5 7" id="KW-0472">Membrane</keyword>
<dbReference type="InterPro" id="IPR043129">
    <property type="entry name" value="ATPase_NBD"/>
</dbReference>
<accession>A0AAP9HE17</accession>
<dbReference type="PIRSF" id="PIRSF003101">
    <property type="entry name" value="FtsA"/>
    <property type="match status" value="1"/>
</dbReference>
<dbReference type="InterPro" id="IPR020823">
    <property type="entry name" value="Cell_div_FtsA"/>
</dbReference>
<dbReference type="Proteomes" id="UP000425411">
    <property type="component" value="Chromosome"/>
</dbReference>
<keyword evidence="2 7" id="KW-1003">Cell membrane</keyword>
<dbReference type="PANTHER" id="PTHR32432:SF4">
    <property type="entry name" value="CELL DIVISION PROTEIN FTSA"/>
    <property type="match status" value="1"/>
</dbReference>
<evidence type="ECO:0000256" key="7">
    <source>
        <dbReference type="HAMAP-Rule" id="MF_02033"/>
    </source>
</evidence>
<dbReference type="GO" id="GO:0009898">
    <property type="term" value="C:cytoplasmic side of plasma membrane"/>
    <property type="evidence" value="ECO:0007669"/>
    <property type="project" value="UniProtKB-UniRule"/>
</dbReference>
<evidence type="ECO:0000259" key="9">
    <source>
        <dbReference type="SMART" id="SM00842"/>
    </source>
</evidence>
<dbReference type="SMART" id="SM00842">
    <property type="entry name" value="FtsA"/>
    <property type="match status" value="1"/>
</dbReference>
<reference evidence="10 11" key="1">
    <citation type="submission" date="2019-11" db="EMBL/GenBank/DDBJ databases">
        <title>FDA dAtabase for Regulatory Grade micrObial Sequences (FDA-ARGOS): Supporting development and validation of Infectious Disease Dx tests.</title>
        <authorList>
            <person name="Turner S."/>
            <person name="Byrd R."/>
            <person name="Tallon L."/>
            <person name="Sadzewicz L."/>
            <person name="Vavikolanu K."/>
            <person name="Mehta A."/>
            <person name="Aluvathingal J."/>
            <person name="Nadendla S."/>
            <person name="Myers T."/>
            <person name="Yan Y."/>
            <person name="Sichtig H."/>
        </authorList>
    </citation>
    <scope>NUCLEOTIDE SEQUENCE [LARGE SCALE GENOMIC DNA]</scope>
    <source>
        <strain evidence="10 11">FDAARGOS_741</strain>
    </source>
</reference>
<evidence type="ECO:0000256" key="6">
    <source>
        <dbReference type="ARBA" id="ARBA00023306"/>
    </source>
</evidence>
<evidence type="ECO:0000256" key="2">
    <source>
        <dbReference type="ARBA" id="ARBA00022475"/>
    </source>
</evidence>
<feature type="domain" description="SHS2" evidence="9">
    <location>
        <begin position="6"/>
        <end position="193"/>
    </location>
</feature>
<dbReference type="NCBIfam" id="TIGR01174">
    <property type="entry name" value="ftsA"/>
    <property type="match status" value="1"/>
</dbReference>